<protein>
    <submittedName>
        <fullName evidence="7">LysE family translocator</fullName>
    </submittedName>
</protein>
<keyword evidence="4 6" id="KW-1133">Transmembrane helix</keyword>
<sequence length="206" mass="21464">MSMELFGAYVVATIILLAIPGPTILLVISYAISHGKKSAAASVLGVALGDATAATASLLGLGAILATSAFLFSVLKWVGAAYLFWIGVKMWRSKSNGLKAGEVEHAPPRKIFLHAYVVTALNPKGIIFFMAFLPHFISASAPVTPQLLLLGTTFVVLGVVNAAVYAFAASAIGDRLRSPSLMKIVNRIGGGFLMSAAAMTASLQRA</sequence>
<comment type="subcellular location">
    <subcellularLocation>
        <location evidence="1">Cell membrane</location>
        <topology evidence="1">Multi-pass membrane protein</topology>
    </subcellularLocation>
</comment>
<name>A0ABR9CIY9_9HYPH</name>
<dbReference type="InterPro" id="IPR001123">
    <property type="entry name" value="LeuE-type"/>
</dbReference>
<dbReference type="PANTHER" id="PTHR30086">
    <property type="entry name" value="ARGININE EXPORTER PROTEIN ARGO"/>
    <property type="match status" value="1"/>
</dbReference>
<feature type="transmembrane region" description="Helical" evidence="6">
    <location>
        <begin position="70"/>
        <end position="91"/>
    </location>
</feature>
<dbReference type="Proteomes" id="UP000632063">
    <property type="component" value="Unassembled WGS sequence"/>
</dbReference>
<evidence type="ECO:0000313" key="7">
    <source>
        <dbReference type="EMBL" id="MBD8890604.1"/>
    </source>
</evidence>
<evidence type="ECO:0000256" key="1">
    <source>
        <dbReference type="ARBA" id="ARBA00004651"/>
    </source>
</evidence>
<feature type="transmembrane region" description="Helical" evidence="6">
    <location>
        <begin position="184"/>
        <end position="203"/>
    </location>
</feature>
<keyword evidence="2" id="KW-1003">Cell membrane</keyword>
<reference evidence="8" key="1">
    <citation type="submission" date="2020-09" db="EMBL/GenBank/DDBJ databases">
        <title>The genome sequence of strain Labrenzia suaedae 4C16A.</title>
        <authorList>
            <person name="Liu Y."/>
        </authorList>
    </citation>
    <scope>NUCLEOTIDE SEQUENCE [LARGE SCALE GENOMIC DNA]</scope>
    <source>
        <strain evidence="8">4C16A</strain>
    </source>
</reference>
<reference evidence="7 8" key="2">
    <citation type="journal article" date="2021" name="Int. J. Syst. Evol. Microbiol.">
        <title>Roseibium litorale sp. nov., isolated from a tidal flat sediment and proposal for the reclassification of Labrenzia polysiphoniae as Roseibium polysiphoniae comb. nov.</title>
        <authorList>
            <person name="Liu Y."/>
            <person name="Pei T."/>
            <person name="Du J."/>
            <person name="Chao M."/>
            <person name="Deng M.R."/>
            <person name="Zhu H."/>
        </authorList>
    </citation>
    <scope>NUCLEOTIDE SEQUENCE [LARGE SCALE GENOMIC DNA]</scope>
    <source>
        <strain evidence="7 8">4C16A</strain>
    </source>
</reference>
<dbReference type="PANTHER" id="PTHR30086:SF20">
    <property type="entry name" value="ARGININE EXPORTER PROTEIN ARGO-RELATED"/>
    <property type="match status" value="1"/>
</dbReference>
<evidence type="ECO:0000256" key="5">
    <source>
        <dbReference type="ARBA" id="ARBA00023136"/>
    </source>
</evidence>
<evidence type="ECO:0000256" key="4">
    <source>
        <dbReference type="ARBA" id="ARBA00022989"/>
    </source>
</evidence>
<comment type="caution">
    <text evidence="7">The sequence shown here is derived from an EMBL/GenBank/DDBJ whole genome shotgun (WGS) entry which is preliminary data.</text>
</comment>
<evidence type="ECO:0000256" key="6">
    <source>
        <dbReference type="SAM" id="Phobius"/>
    </source>
</evidence>
<dbReference type="Pfam" id="PF01810">
    <property type="entry name" value="LysE"/>
    <property type="match status" value="1"/>
</dbReference>
<organism evidence="7 8">
    <name type="scientific">Roseibium litorale</name>
    <dbReference type="NCBI Taxonomy" id="2803841"/>
    <lineage>
        <taxon>Bacteria</taxon>
        <taxon>Pseudomonadati</taxon>
        <taxon>Pseudomonadota</taxon>
        <taxon>Alphaproteobacteria</taxon>
        <taxon>Hyphomicrobiales</taxon>
        <taxon>Stappiaceae</taxon>
        <taxon>Roseibium</taxon>
    </lineage>
</organism>
<evidence type="ECO:0000256" key="2">
    <source>
        <dbReference type="ARBA" id="ARBA00022475"/>
    </source>
</evidence>
<dbReference type="RefSeq" id="WP_192146719.1">
    <property type="nucleotide sequence ID" value="NZ_JACYXI010000001.1"/>
</dbReference>
<evidence type="ECO:0000313" key="8">
    <source>
        <dbReference type="Proteomes" id="UP000632063"/>
    </source>
</evidence>
<feature type="transmembrane region" description="Helical" evidence="6">
    <location>
        <begin position="6"/>
        <end position="32"/>
    </location>
</feature>
<accession>A0ABR9CIY9</accession>
<feature type="transmembrane region" description="Helical" evidence="6">
    <location>
        <begin position="111"/>
        <end position="137"/>
    </location>
</feature>
<feature type="transmembrane region" description="Helical" evidence="6">
    <location>
        <begin position="149"/>
        <end position="172"/>
    </location>
</feature>
<evidence type="ECO:0000256" key="3">
    <source>
        <dbReference type="ARBA" id="ARBA00022692"/>
    </source>
</evidence>
<keyword evidence="5 6" id="KW-0472">Membrane</keyword>
<gene>
    <name evidence="7" type="ORF">IG616_03535</name>
</gene>
<dbReference type="EMBL" id="JACYXI010000001">
    <property type="protein sequence ID" value="MBD8890604.1"/>
    <property type="molecule type" value="Genomic_DNA"/>
</dbReference>
<proteinExistence type="predicted"/>
<feature type="transmembrane region" description="Helical" evidence="6">
    <location>
        <begin position="39"/>
        <end position="64"/>
    </location>
</feature>
<dbReference type="PIRSF" id="PIRSF006324">
    <property type="entry name" value="LeuE"/>
    <property type="match status" value="1"/>
</dbReference>
<keyword evidence="3 6" id="KW-0812">Transmembrane</keyword>
<keyword evidence="8" id="KW-1185">Reference proteome</keyword>